<evidence type="ECO:0000313" key="2">
    <source>
        <dbReference type="Proteomes" id="UP001237194"/>
    </source>
</evidence>
<comment type="caution">
    <text evidence="1">The sequence shown here is derived from an EMBL/GenBank/DDBJ whole genome shotgun (WGS) entry which is preliminary data.</text>
</comment>
<dbReference type="EMBL" id="JARWAF010000004">
    <property type="protein sequence ID" value="MDJ1641038.1"/>
    <property type="molecule type" value="Genomic_DNA"/>
</dbReference>
<proteinExistence type="predicted"/>
<dbReference type="Proteomes" id="UP001237194">
    <property type="component" value="Unassembled WGS sequence"/>
</dbReference>
<name>A0ABT7D5F5_9ACTN</name>
<gene>
    <name evidence="1" type="ORF">P5W92_11565</name>
</gene>
<accession>A0ABT7D5F5</accession>
<dbReference type="RefSeq" id="WP_283893850.1">
    <property type="nucleotide sequence ID" value="NZ_JARWAF010000004.1"/>
</dbReference>
<organism evidence="1 2">
    <name type="scientific">Streptomyces pakalii</name>
    <dbReference type="NCBI Taxonomy" id="3036494"/>
    <lineage>
        <taxon>Bacteria</taxon>
        <taxon>Bacillati</taxon>
        <taxon>Actinomycetota</taxon>
        <taxon>Actinomycetes</taxon>
        <taxon>Kitasatosporales</taxon>
        <taxon>Streptomycetaceae</taxon>
        <taxon>Streptomyces</taxon>
    </lineage>
</organism>
<evidence type="ECO:0000313" key="1">
    <source>
        <dbReference type="EMBL" id="MDJ1641038.1"/>
    </source>
</evidence>
<sequence length="147" mass="15445">MRFSCDDVVCRVACNLEQVHTADEAMRAWLPLVSELQPVSAAFEAAHPDGLRRGYLADLLVVSPLQEDGADGGSTRSRLLATVEALAARLGLDPADFETDEDGAGGALHAKDGSPYGAYLILALTGADPLNPGGGEMDYEDTGEDLL</sequence>
<protein>
    <submittedName>
        <fullName evidence="1">Uncharacterized protein</fullName>
    </submittedName>
</protein>
<reference evidence="1 2" key="1">
    <citation type="submission" date="2023-04" db="EMBL/GenBank/DDBJ databases">
        <title>A novel species of the genus Streptomyces: Streptomyces pakalii sp. nov. isolated from a Mexican soil jungle.</title>
        <authorList>
            <person name="Chavez-Hernandez M.A."/>
            <person name="Ortiz-Alvarez J."/>
            <person name="Villa-Tanaca L."/>
            <person name="Hernandez-Rodriguez C."/>
        </authorList>
    </citation>
    <scope>NUCLEOTIDE SEQUENCE [LARGE SCALE GENOMIC DNA]</scope>
    <source>
        <strain evidence="1 2">ENCB-J15</strain>
    </source>
</reference>
<keyword evidence="2" id="KW-1185">Reference proteome</keyword>